<dbReference type="AlphaFoldDB" id="A0AA37BST1"/>
<protein>
    <recommendedName>
        <fullName evidence="4">DUF2269 family protein</fullName>
    </recommendedName>
</protein>
<accession>A0AA37BST1</accession>
<evidence type="ECO:0000313" key="3">
    <source>
        <dbReference type="Proteomes" id="UP000632195"/>
    </source>
</evidence>
<sequence>MQALTAVHGAFGAIWVVVALALGFYSTSLKSRAGQIKEQSHFRLLLTLSMVSRGTGGIAIILGIAALVVDAVTGKLPSFSSAAGVALLIGIVLAFVAYGGFGEGMLMRGIRALRRSEPSGYAREIGRIRAYSWAMAITALITLVLMAVSAV</sequence>
<feature type="transmembrane region" description="Helical" evidence="1">
    <location>
        <begin position="6"/>
        <end position="25"/>
    </location>
</feature>
<reference evidence="2" key="1">
    <citation type="journal article" date="2014" name="Int. J. Syst. Evol. Microbiol.">
        <title>Complete genome sequence of Corynebacterium casei LMG S-19264T (=DSM 44701T), isolated from a smear-ripened cheese.</title>
        <authorList>
            <consortium name="US DOE Joint Genome Institute (JGI-PGF)"/>
            <person name="Walter F."/>
            <person name="Albersmeier A."/>
            <person name="Kalinowski J."/>
            <person name="Ruckert C."/>
        </authorList>
    </citation>
    <scope>NUCLEOTIDE SEQUENCE</scope>
    <source>
        <strain evidence="2">JCM 13583</strain>
    </source>
</reference>
<proteinExistence type="predicted"/>
<dbReference type="Proteomes" id="UP000632195">
    <property type="component" value="Unassembled WGS sequence"/>
</dbReference>
<feature type="transmembrane region" description="Helical" evidence="1">
    <location>
        <begin position="130"/>
        <end position="150"/>
    </location>
</feature>
<comment type="caution">
    <text evidence="2">The sequence shown here is derived from an EMBL/GenBank/DDBJ whole genome shotgun (WGS) entry which is preliminary data.</text>
</comment>
<feature type="transmembrane region" description="Helical" evidence="1">
    <location>
        <begin position="45"/>
        <end position="69"/>
    </location>
</feature>
<keyword evidence="1" id="KW-0812">Transmembrane</keyword>
<organism evidence="2 3">
    <name type="scientific">Thermogymnomonas acidicola</name>
    <dbReference type="NCBI Taxonomy" id="399579"/>
    <lineage>
        <taxon>Archaea</taxon>
        <taxon>Methanobacteriati</taxon>
        <taxon>Thermoplasmatota</taxon>
        <taxon>Thermoplasmata</taxon>
        <taxon>Thermoplasmatales</taxon>
        <taxon>Thermogymnomonas</taxon>
    </lineage>
</organism>
<dbReference type="RefSeq" id="WP_188681441.1">
    <property type="nucleotide sequence ID" value="NZ_BMNY01000002.1"/>
</dbReference>
<evidence type="ECO:0000313" key="2">
    <source>
        <dbReference type="EMBL" id="GGM76443.1"/>
    </source>
</evidence>
<reference evidence="2" key="2">
    <citation type="submission" date="2022-09" db="EMBL/GenBank/DDBJ databases">
        <authorList>
            <person name="Sun Q."/>
            <person name="Ohkuma M."/>
        </authorList>
    </citation>
    <scope>NUCLEOTIDE SEQUENCE</scope>
    <source>
        <strain evidence="2">JCM 13583</strain>
    </source>
</reference>
<feature type="transmembrane region" description="Helical" evidence="1">
    <location>
        <begin position="81"/>
        <end position="101"/>
    </location>
</feature>
<name>A0AA37BST1_9ARCH</name>
<keyword evidence="1" id="KW-0472">Membrane</keyword>
<gene>
    <name evidence="2" type="ORF">GCM10007108_12980</name>
</gene>
<dbReference type="EMBL" id="BMNY01000002">
    <property type="protein sequence ID" value="GGM76443.1"/>
    <property type="molecule type" value="Genomic_DNA"/>
</dbReference>
<evidence type="ECO:0000256" key="1">
    <source>
        <dbReference type="SAM" id="Phobius"/>
    </source>
</evidence>
<keyword evidence="1" id="KW-1133">Transmembrane helix</keyword>
<keyword evidence="3" id="KW-1185">Reference proteome</keyword>
<evidence type="ECO:0008006" key="4">
    <source>
        <dbReference type="Google" id="ProtNLM"/>
    </source>
</evidence>